<sequence>MRHATAADKTIGQKDFDREITLFGQRQAGEAGLWLKGQSLLPELILCSPSVRTQMTLENMLEQMEHKVPVQLEHDIYYSSEHDLLTLLHGVKDEVDTLLIVGHNPTISFFASSLAHEEVSFNTATIAHLHFNGFSWENLRAGTCKLHYLYQEQPARF</sequence>
<dbReference type="AlphaFoldDB" id="A0A0P0CMD0"/>
<dbReference type="SUPFAM" id="SSF53254">
    <property type="entry name" value="Phosphoglycerate mutase-like"/>
    <property type="match status" value="1"/>
</dbReference>
<dbReference type="CDD" id="cd07067">
    <property type="entry name" value="HP_PGM_like"/>
    <property type="match status" value="1"/>
</dbReference>
<gene>
    <name evidence="1" type="ORF">DC20_20035</name>
</gene>
<dbReference type="Gene3D" id="3.40.50.1240">
    <property type="entry name" value="Phosphoglycerate mutase-like"/>
    <property type="match status" value="1"/>
</dbReference>
<organism evidence="1 2">
    <name type="scientific">Rufibacter tibetensis</name>
    <dbReference type="NCBI Taxonomy" id="512763"/>
    <lineage>
        <taxon>Bacteria</taxon>
        <taxon>Pseudomonadati</taxon>
        <taxon>Bacteroidota</taxon>
        <taxon>Cytophagia</taxon>
        <taxon>Cytophagales</taxon>
        <taxon>Hymenobacteraceae</taxon>
        <taxon>Rufibacter</taxon>
    </lineage>
</organism>
<accession>A0A0P0CMD0</accession>
<dbReference type="STRING" id="512763.DC20_20035"/>
<dbReference type="PANTHER" id="PTHR47623">
    <property type="entry name" value="OS09G0287300 PROTEIN"/>
    <property type="match status" value="1"/>
</dbReference>
<evidence type="ECO:0000313" key="1">
    <source>
        <dbReference type="EMBL" id="ALJ00860.1"/>
    </source>
</evidence>
<evidence type="ECO:0008006" key="3">
    <source>
        <dbReference type="Google" id="ProtNLM"/>
    </source>
</evidence>
<evidence type="ECO:0000313" key="2">
    <source>
        <dbReference type="Proteomes" id="UP000061382"/>
    </source>
</evidence>
<dbReference type="InterPro" id="IPR013078">
    <property type="entry name" value="His_Pase_superF_clade-1"/>
</dbReference>
<dbReference type="PANTHER" id="PTHR47623:SF1">
    <property type="entry name" value="OS09G0287300 PROTEIN"/>
    <property type="match status" value="1"/>
</dbReference>
<dbReference type="EMBL" id="CP012643">
    <property type="protein sequence ID" value="ALJ00860.1"/>
    <property type="molecule type" value="Genomic_DNA"/>
</dbReference>
<dbReference type="KEGG" id="rti:DC20_20035"/>
<dbReference type="Proteomes" id="UP000061382">
    <property type="component" value="Chromosome"/>
</dbReference>
<keyword evidence="2" id="KW-1185">Reference proteome</keyword>
<dbReference type="InterPro" id="IPR029033">
    <property type="entry name" value="His_PPase_superfam"/>
</dbReference>
<dbReference type="PATRIC" id="fig|512763.3.peg.4400"/>
<reference evidence="1 2" key="1">
    <citation type="submission" date="2015-08" db="EMBL/GenBank/DDBJ databases">
        <title>Complete genome sequence of Rufibacter tibetensis strain 1351t, a radiation-resistant bacterium from tibet plateau.</title>
        <authorList>
            <person name="Dai J."/>
        </authorList>
    </citation>
    <scope>NUCLEOTIDE SEQUENCE [LARGE SCALE GENOMIC DNA]</scope>
    <source>
        <strain evidence="1 2">1351</strain>
    </source>
</reference>
<proteinExistence type="predicted"/>
<name>A0A0P0CMD0_9BACT</name>
<protein>
    <recommendedName>
        <fullName evidence="3">Phosphohistidine phosphatase</fullName>
    </recommendedName>
</protein>